<proteinExistence type="predicted"/>
<dbReference type="PIRSF" id="PIRSF037259">
    <property type="entry name" value="EcsB_ABC"/>
    <property type="match status" value="1"/>
</dbReference>
<dbReference type="GO" id="GO:0016020">
    <property type="term" value="C:membrane"/>
    <property type="evidence" value="ECO:0007669"/>
    <property type="project" value="InterPro"/>
</dbReference>
<feature type="transmembrane region" description="Helical" evidence="1">
    <location>
        <begin position="282"/>
        <end position="300"/>
    </location>
</feature>
<dbReference type="AlphaFoldDB" id="A0A2T4U6B4"/>
<feature type="transmembrane region" description="Helical" evidence="1">
    <location>
        <begin position="174"/>
        <end position="206"/>
    </location>
</feature>
<keyword evidence="1" id="KW-1133">Transmembrane helix</keyword>
<keyword evidence="1" id="KW-0472">Membrane</keyword>
<reference evidence="2 3" key="1">
    <citation type="submission" date="2018-03" db="EMBL/GenBank/DDBJ databases">
        <title>Alkalicoccus saliphilus sp. nov., isolated from a mineral pool.</title>
        <authorList>
            <person name="Zhao B."/>
        </authorList>
    </citation>
    <scope>NUCLEOTIDE SEQUENCE [LARGE SCALE GENOMIC DNA]</scope>
    <source>
        <strain evidence="2 3">6AG</strain>
    </source>
</reference>
<dbReference type="InterPro" id="IPR010288">
    <property type="entry name" value="EcsB_ABC"/>
</dbReference>
<feature type="transmembrane region" description="Helical" evidence="1">
    <location>
        <begin position="105"/>
        <end position="126"/>
    </location>
</feature>
<feature type="transmembrane region" description="Helical" evidence="1">
    <location>
        <begin position="132"/>
        <end position="153"/>
    </location>
</feature>
<evidence type="ECO:0000313" key="3">
    <source>
        <dbReference type="Proteomes" id="UP000240509"/>
    </source>
</evidence>
<feature type="transmembrane region" description="Helical" evidence="1">
    <location>
        <begin position="52"/>
        <end position="72"/>
    </location>
</feature>
<evidence type="ECO:0000256" key="1">
    <source>
        <dbReference type="SAM" id="Phobius"/>
    </source>
</evidence>
<feature type="transmembrane region" description="Helical" evidence="1">
    <location>
        <begin position="21"/>
        <end position="46"/>
    </location>
</feature>
<dbReference type="Pfam" id="PF05975">
    <property type="entry name" value="EcsB"/>
    <property type="match status" value="1"/>
</dbReference>
<keyword evidence="3" id="KW-1185">Reference proteome</keyword>
<comment type="caution">
    <text evidence="2">The sequence shown here is derived from an EMBL/GenBank/DDBJ whole genome shotgun (WGS) entry which is preliminary data.</text>
</comment>
<name>A0A2T4U6B4_9BACI</name>
<protein>
    <submittedName>
        <fullName evidence="2">ABC transporter permease</fullName>
    </submittedName>
</protein>
<sequence length="399" mass="46871">MNNVMTLWQTRKQEYWSTAVKYLRLIGNSGFLFAIYILFLFGSYYYGRFLEWLPENFPAVLFFTLVFAWMTARGRVRTFVKQADLVFLLPMEERMKPYFRSSLRYSWLMETGWITLLFLVLAPLYSDRIGQAAGPLLLVLLLLSLLKGWNLAASFEEQRIGDETTFRMHKWLRFFVNAGILFLLFSGLLLGAAISALGAACIYYLYFKKINGTLQWQRLIEIENNTVRLFYRIANNFTDVPHLKESIRERKWLSFIYRFVSYSRRNVYKYLFARAFLRSGDYFGVYMRLTFLGVIFILAVDLSWGRWLMGALFSYMTVLQMETLRYHFRTSQMPELYPLPEKTEEKGLIYWLKILGIVQVAIFTFASGNVLDGITVLAASAAVYVYVIYYRIPKRNSTG</sequence>
<organism evidence="2 3">
    <name type="scientific">Alkalicoccus saliphilus</name>
    <dbReference type="NCBI Taxonomy" id="200989"/>
    <lineage>
        <taxon>Bacteria</taxon>
        <taxon>Bacillati</taxon>
        <taxon>Bacillota</taxon>
        <taxon>Bacilli</taxon>
        <taxon>Bacillales</taxon>
        <taxon>Bacillaceae</taxon>
        <taxon>Alkalicoccus</taxon>
    </lineage>
</organism>
<dbReference type="OrthoDB" id="2447941at2"/>
<keyword evidence="1" id="KW-0812">Transmembrane</keyword>
<accession>A0A2T4U6B4</accession>
<feature type="transmembrane region" description="Helical" evidence="1">
    <location>
        <begin position="373"/>
        <end position="392"/>
    </location>
</feature>
<feature type="transmembrane region" description="Helical" evidence="1">
    <location>
        <begin position="348"/>
        <end position="366"/>
    </location>
</feature>
<gene>
    <name evidence="2" type="ORF">C6Y45_08140</name>
</gene>
<dbReference type="EMBL" id="PZJJ01000011">
    <property type="protein sequence ID" value="PTL38941.1"/>
    <property type="molecule type" value="Genomic_DNA"/>
</dbReference>
<dbReference type="RefSeq" id="WP_107584742.1">
    <property type="nucleotide sequence ID" value="NZ_PZJJ01000011.1"/>
</dbReference>
<dbReference type="Proteomes" id="UP000240509">
    <property type="component" value="Unassembled WGS sequence"/>
</dbReference>
<evidence type="ECO:0000313" key="2">
    <source>
        <dbReference type="EMBL" id="PTL38941.1"/>
    </source>
</evidence>